<dbReference type="PROSITE" id="PS00444">
    <property type="entry name" value="POLYPRENYL_SYNTHASE_2"/>
    <property type="match status" value="1"/>
</dbReference>
<dbReference type="SFLD" id="SFLDS00005">
    <property type="entry name" value="Isoprenoid_Synthase_Type_I"/>
    <property type="match status" value="1"/>
</dbReference>
<evidence type="ECO:0000313" key="12">
    <source>
        <dbReference type="Proteomes" id="UP000637239"/>
    </source>
</evidence>
<dbReference type="KEGG" id="ache:ACHE_20854A"/>
<organism evidence="11 12">
    <name type="scientific">Aspergillus chevalieri</name>
    <name type="common">Eurotium chevalieri</name>
    <dbReference type="NCBI Taxonomy" id="182096"/>
    <lineage>
        <taxon>Eukaryota</taxon>
        <taxon>Fungi</taxon>
        <taxon>Dikarya</taxon>
        <taxon>Ascomycota</taxon>
        <taxon>Pezizomycotina</taxon>
        <taxon>Eurotiomycetes</taxon>
        <taxon>Eurotiomycetidae</taxon>
        <taxon>Eurotiales</taxon>
        <taxon>Aspergillaceae</taxon>
        <taxon>Aspergillus</taxon>
        <taxon>Aspergillus subgen. Aspergillus</taxon>
    </lineage>
</organism>
<evidence type="ECO:0000313" key="11">
    <source>
        <dbReference type="EMBL" id="BCR85396.1"/>
    </source>
</evidence>
<comment type="similarity">
    <text evidence="8">In the C-terminal section; belongs to the FPP/GGPP synthase family.</text>
</comment>
<comment type="pathway">
    <text evidence="1">Secondary metabolite biosynthesis; terpenoid biosynthesis.</text>
</comment>
<dbReference type="AlphaFoldDB" id="A0A7R7VIN2"/>
<dbReference type="Pfam" id="PF00348">
    <property type="entry name" value="polyprenyl_synt"/>
    <property type="match status" value="1"/>
</dbReference>
<dbReference type="CDD" id="cd00685">
    <property type="entry name" value="Trans_IPPS_HT"/>
    <property type="match status" value="1"/>
</dbReference>
<evidence type="ECO:0008006" key="13">
    <source>
        <dbReference type="Google" id="ProtNLM"/>
    </source>
</evidence>
<dbReference type="Pfam" id="PF19086">
    <property type="entry name" value="Terpene_syn_C_2"/>
    <property type="match status" value="1"/>
</dbReference>
<keyword evidence="6" id="KW-0456">Lyase</keyword>
<evidence type="ECO:0000256" key="8">
    <source>
        <dbReference type="ARBA" id="ARBA00038363"/>
    </source>
</evidence>
<dbReference type="Gene3D" id="1.10.600.10">
    <property type="entry name" value="Farnesyl Diphosphate Synthase"/>
    <property type="match status" value="2"/>
</dbReference>
<evidence type="ECO:0000256" key="9">
    <source>
        <dbReference type="ARBA" id="ARBA00038372"/>
    </source>
</evidence>
<keyword evidence="4" id="KW-0460">Magnesium</keyword>
<keyword evidence="5" id="KW-0414">Isoprene biosynthesis</keyword>
<dbReference type="InterPro" id="IPR000092">
    <property type="entry name" value="Polyprenyl_synt"/>
</dbReference>
<dbReference type="PANTHER" id="PTHR12001">
    <property type="entry name" value="GERANYLGERANYL PYROPHOSPHATE SYNTHASE"/>
    <property type="match status" value="1"/>
</dbReference>
<proteinExistence type="inferred from homology"/>
<dbReference type="PANTHER" id="PTHR12001:SF72">
    <property type="entry name" value="THIJ_PFPI FAMILY PROTEIN (AFU_ORTHOLOGUE AFUA_3G01210)-RELATED"/>
    <property type="match status" value="1"/>
</dbReference>
<dbReference type="InterPro" id="IPR033749">
    <property type="entry name" value="Polyprenyl_synt_CS"/>
</dbReference>
<evidence type="ECO:0000256" key="3">
    <source>
        <dbReference type="ARBA" id="ARBA00022723"/>
    </source>
</evidence>
<protein>
    <recommendedName>
        <fullName evidence="13">Geranylgeranyl pyrophosphate synthase</fullName>
    </recommendedName>
</protein>
<dbReference type="GO" id="GO:0046872">
    <property type="term" value="F:metal ion binding"/>
    <property type="evidence" value="ECO:0007669"/>
    <property type="project" value="UniProtKB-KW"/>
</dbReference>
<evidence type="ECO:0000256" key="7">
    <source>
        <dbReference type="ARBA" id="ARBA00023268"/>
    </source>
</evidence>
<keyword evidence="12" id="KW-1185">Reference proteome</keyword>
<dbReference type="GO" id="GO:0043386">
    <property type="term" value="P:mycotoxin biosynthetic process"/>
    <property type="evidence" value="ECO:0007669"/>
    <property type="project" value="UniProtKB-ARBA"/>
</dbReference>
<keyword evidence="7" id="KW-0511">Multifunctional enzyme</keyword>
<dbReference type="RefSeq" id="XP_043133918.1">
    <property type="nucleotide sequence ID" value="XM_043285203.1"/>
</dbReference>
<keyword evidence="2" id="KW-0808">Transferase</keyword>
<dbReference type="GO" id="GO:0004659">
    <property type="term" value="F:prenyltransferase activity"/>
    <property type="evidence" value="ECO:0007669"/>
    <property type="project" value="InterPro"/>
</dbReference>
<sequence>MADSTLISEDQTSYLVSRSSRDIQGFCENYPLRRHKFEGEASKGSLQCRRDWTEYIGPIERWASCNPWEGHFGVVVLPFCKPERLAIISYIFEYAFLYDNVVESAAKCALNAHADNLALDETEYRTVRSITGTKQIQSKMLLELLSIDAPCAEVVIEAWKTMISTTTKQDKSRPFENLEDYVDYRIVDTGAPFVDMLMRFGMGILLTSEEDEIVSSIVKPCYAALGLANDYFSFDIEWEEFQQSEKATMTNAVWLFMQWHDIDVPGAKILVQQVTNRYEKEFQQNVASFVAGKGKDNIKLQTYLKAQSQQMPGNVAWSLRCPRYHPELCEEASKMIYSTVQGLSIPPKRVKTPFQGPASTVRPRGHTDASVGSVSDDSSVWSAENTPSSRSSVSSASSHIEDLRPLSLGLEHLLGPSDYISSLPSKGVREAFIDALNVWLILPDHHARQLKCIAQTLHNASLMLDDIEDSSPLRRGQPATHMVFGQGQTINSANFLLIKAVDQVRQLEDEQCMQIFLEEMQNLFAGQSFDLYWTRNGKCPSYEKYMEMIRQKTGGLFRLLARLMTQKASALRHRNIALESLTVKLGEYFQIRDDYKNLTETYTGQKGFCEDIDEGKFSFPLIHALTSQPGDSELRALLQQSRSPGSIDVPTKQCILEHLHQAGSMEYTVKSLQGLMGEITGQIGLIENDTRCPNWILRLLVHRLAV</sequence>
<reference evidence="11" key="2">
    <citation type="submission" date="2021-02" db="EMBL/GenBank/DDBJ databases">
        <title>Aspergillus chevalieri M1 genome sequence.</title>
        <authorList>
            <person name="Kadooka C."/>
            <person name="Mori K."/>
            <person name="Futagami T."/>
        </authorList>
    </citation>
    <scope>NUCLEOTIDE SEQUENCE</scope>
    <source>
        <strain evidence="11">M1</strain>
    </source>
</reference>
<evidence type="ECO:0000256" key="6">
    <source>
        <dbReference type="ARBA" id="ARBA00023239"/>
    </source>
</evidence>
<gene>
    <name evidence="11" type="ORF">ACHE_20854A</name>
</gene>
<evidence type="ECO:0000256" key="4">
    <source>
        <dbReference type="ARBA" id="ARBA00022842"/>
    </source>
</evidence>
<name>A0A7R7VIN2_ASPCH</name>
<dbReference type="GO" id="GO:0046165">
    <property type="term" value="P:alcohol biosynthetic process"/>
    <property type="evidence" value="ECO:0007669"/>
    <property type="project" value="UniProtKB-ARBA"/>
</dbReference>
<dbReference type="InterPro" id="IPR008949">
    <property type="entry name" value="Isoprenoid_synthase_dom_sf"/>
</dbReference>
<accession>A0A7R7VIN2</accession>
<evidence type="ECO:0000256" key="2">
    <source>
        <dbReference type="ARBA" id="ARBA00022679"/>
    </source>
</evidence>
<comment type="similarity">
    <text evidence="9">In the N-terminal section; belongs to the terpene synthase family.</text>
</comment>
<dbReference type="SUPFAM" id="SSF48576">
    <property type="entry name" value="Terpenoid synthases"/>
    <property type="match status" value="2"/>
</dbReference>
<dbReference type="Proteomes" id="UP000637239">
    <property type="component" value="Chromosome 2"/>
</dbReference>
<keyword evidence="3" id="KW-0479">Metal-binding</keyword>
<dbReference type="GeneID" id="66979755"/>
<dbReference type="GO" id="GO:0008299">
    <property type="term" value="P:isoprenoid biosynthetic process"/>
    <property type="evidence" value="ECO:0007669"/>
    <property type="project" value="UniProtKB-KW"/>
</dbReference>
<evidence type="ECO:0000256" key="10">
    <source>
        <dbReference type="SAM" id="MobiDB-lite"/>
    </source>
</evidence>
<feature type="compositionally biased region" description="Low complexity" evidence="10">
    <location>
        <begin position="368"/>
        <end position="396"/>
    </location>
</feature>
<evidence type="ECO:0000256" key="5">
    <source>
        <dbReference type="ARBA" id="ARBA00023229"/>
    </source>
</evidence>
<dbReference type="GO" id="GO:0016829">
    <property type="term" value="F:lyase activity"/>
    <property type="evidence" value="ECO:0007669"/>
    <property type="project" value="UniProtKB-KW"/>
</dbReference>
<evidence type="ECO:0000256" key="1">
    <source>
        <dbReference type="ARBA" id="ARBA00004721"/>
    </source>
</evidence>
<reference evidence="11" key="1">
    <citation type="submission" date="2021-01" db="EMBL/GenBank/DDBJ databases">
        <authorList>
            <consortium name="Aspergillus chevalieri M1 genome sequencing consortium"/>
            <person name="Kazuki M."/>
            <person name="Futagami T."/>
        </authorList>
    </citation>
    <scope>NUCLEOTIDE SEQUENCE</scope>
    <source>
        <strain evidence="11">M1</strain>
    </source>
</reference>
<feature type="region of interest" description="Disordered" evidence="10">
    <location>
        <begin position="348"/>
        <end position="396"/>
    </location>
</feature>
<dbReference type="PROSITE" id="PS00723">
    <property type="entry name" value="POLYPRENYL_SYNTHASE_1"/>
    <property type="match status" value="1"/>
</dbReference>
<dbReference type="EMBL" id="AP024417">
    <property type="protein sequence ID" value="BCR85396.1"/>
    <property type="molecule type" value="Genomic_DNA"/>
</dbReference>